<reference evidence="7 8" key="1">
    <citation type="submission" date="2014-12" db="EMBL/GenBank/DDBJ databases">
        <title>16Stimator: statistical estimation of ribosomal gene copy numbers from draft genome assemblies.</title>
        <authorList>
            <person name="Perisin M.A."/>
            <person name="Vetter M."/>
            <person name="Gilbert J.A."/>
            <person name="Bergelson J."/>
        </authorList>
    </citation>
    <scope>NUCLEOTIDE SEQUENCE [LARGE SCALE GENOMIC DNA]</scope>
    <source>
        <strain evidence="7 8">MEJ086</strain>
    </source>
</reference>
<feature type="transmembrane region" description="Helical" evidence="6">
    <location>
        <begin position="107"/>
        <end position="130"/>
    </location>
</feature>
<evidence type="ECO:0000256" key="5">
    <source>
        <dbReference type="ARBA" id="ARBA00023136"/>
    </source>
</evidence>
<keyword evidence="2" id="KW-1003">Cell membrane</keyword>
<comment type="subcellular location">
    <subcellularLocation>
        <location evidence="1">Cell membrane</location>
        <topology evidence="1">Multi-pass membrane protein</topology>
    </subcellularLocation>
</comment>
<organism evidence="7 8">
    <name type="scientific">Pseudomonas fulva</name>
    <dbReference type="NCBI Taxonomy" id="47880"/>
    <lineage>
        <taxon>Bacteria</taxon>
        <taxon>Pseudomonadati</taxon>
        <taxon>Pseudomonadota</taxon>
        <taxon>Gammaproteobacteria</taxon>
        <taxon>Pseudomonadales</taxon>
        <taxon>Pseudomonadaceae</taxon>
        <taxon>Pseudomonas</taxon>
    </lineage>
</organism>
<evidence type="ECO:0000313" key="7">
    <source>
        <dbReference type="EMBL" id="KIQ06056.1"/>
    </source>
</evidence>
<feature type="transmembrane region" description="Helical" evidence="6">
    <location>
        <begin position="76"/>
        <end position="95"/>
    </location>
</feature>
<dbReference type="AlphaFoldDB" id="A0A0D0JJ08"/>
<feature type="transmembrane region" description="Helical" evidence="6">
    <location>
        <begin position="185"/>
        <end position="210"/>
    </location>
</feature>
<evidence type="ECO:0000256" key="3">
    <source>
        <dbReference type="ARBA" id="ARBA00022692"/>
    </source>
</evidence>
<keyword evidence="5 6" id="KW-0472">Membrane</keyword>
<gene>
    <name evidence="7" type="ORF">RU08_02365</name>
</gene>
<evidence type="ECO:0000256" key="2">
    <source>
        <dbReference type="ARBA" id="ARBA00022475"/>
    </source>
</evidence>
<dbReference type="EMBL" id="JXQW01000004">
    <property type="protein sequence ID" value="KIQ06056.1"/>
    <property type="molecule type" value="Genomic_DNA"/>
</dbReference>
<keyword evidence="4 6" id="KW-1133">Transmembrane helix</keyword>
<keyword evidence="3 6" id="KW-0812">Transmembrane</keyword>
<feature type="transmembrane region" description="Helical" evidence="6">
    <location>
        <begin position="16"/>
        <end position="35"/>
    </location>
</feature>
<evidence type="ECO:0000256" key="6">
    <source>
        <dbReference type="SAM" id="Phobius"/>
    </source>
</evidence>
<comment type="caution">
    <text evidence="7">The sequence shown here is derived from an EMBL/GenBank/DDBJ whole genome shotgun (WGS) entry which is preliminary data.</text>
</comment>
<dbReference type="Proteomes" id="UP000032068">
    <property type="component" value="Unassembled WGS sequence"/>
</dbReference>
<evidence type="ECO:0000313" key="8">
    <source>
        <dbReference type="Proteomes" id="UP000032068"/>
    </source>
</evidence>
<feature type="transmembrane region" description="Helical" evidence="6">
    <location>
        <begin position="41"/>
        <end position="64"/>
    </location>
</feature>
<dbReference type="Pfam" id="PF09678">
    <property type="entry name" value="Caa3_CtaG"/>
    <property type="match status" value="1"/>
</dbReference>
<dbReference type="OrthoDB" id="9808789at2"/>
<accession>A0A0D0JJ08</accession>
<dbReference type="RefSeq" id="WP_042552191.1">
    <property type="nucleotide sequence ID" value="NZ_JXQW01000004.1"/>
</dbReference>
<proteinExistence type="predicted"/>
<dbReference type="InterPro" id="IPR019108">
    <property type="entry name" value="Caa3_assmbl_CtaG-rel"/>
</dbReference>
<dbReference type="GO" id="GO:0005886">
    <property type="term" value="C:plasma membrane"/>
    <property type="evidence" value="ECO:0007669"/>
    <property type="project" value="UniProtKB-SubCell"/>
</dbReference>
<dbReference type="PROSITE" id="PS51257">
    <property type="entry name" value="PROKAR_LIPOPROTEIN"/>
    <property type="match status" value="1"/>
</dbReference>
<evidence type="ECO:0000256" key="4">
    <source>
        <dbReference type="ARBA" id="ARBA00022989"/>
    </source>
</evidence>
<feature type="transmembrane region" description="Helical" evidence="6">
    <location>
        <begin position="142"/>
        <end position="165"/>
    </location>
</feature>
<name>A0A0D0JJ08_9PSED</name>
<sequence length="223" mass="23790">MTATLREQENRRARNWPLLLGFVVLAACWLGPLPAMSRTAFSAHMLLHLGVVALAAPLLAIGLARSGLRVDSLRPVGVWTFLVFFAEMLVVWGWHAPLLHEAAAINVWAFVAQQASFLAVGVGVWSMGFASQSRRGVAAAMFGFFLTFAHMTMLGVMLIMAPKLIYPAELCLGAFGFAQLDDQRFGGILMAAWSGVVYLGGAVALGARLLSTAGGESDARPSG</sequence>
<protein>
    <submittedName>
        <fullName evidence="7">Cytochrome c oxidase caa3-type, assembly factor CtaG-like protein</fullName>
    </submittedName>
</protein>
<evidence type="ECO:0000256" key="1">
    <source>
        <dbReference type="ARBA" id="ARBA00004651"/>
    </source>
</evidence>